<dbReference type="PANTHER" id="PTHR10134">
    <property type="entry name" value="CYTOCHROME B-C1 COMPLEX SUBUNIT RIESKE, MITOCHONDRIAL"/>
    <property type="match status" value="1"/>
</dbReference>
<keyword evidence="4" id="KW-0479">Metal-binding</keyword>
<comment type="caution">
    <text evidence="11">The sequence shown here is derived from an EMBL/GenBank/DDBJ whole genome shotgun (WGS) entry which is preliminary data.</text>
</comment>
<dbReference type="GO" id="GO:0046872">
    <property type="term" value="F:metal ion binding"/>
    <property type="evidence" value="ECO:0007669"/>
    <property type="project" value="UniProtKB-KW"/>
</dbReference>
<dbReference type="PROSITE" id="PS51318">
    <property type="entry name" value="TAT"/>
    <property type="match status" value="1"/>
</dbReference>
<keyword evidence="3" id="KW-0001">2Fe-2S</keyword>
<dbReference type="EMBL" id="RFFH01000001">
    <property type="protein sequence ID" value="RMI35815.1"/>
    <property type="molecule type" value="Genomic_DNA"/>
</dbReference>
<evidence type="ECO:0000256" key="2">
    <source>
        <dbReference type="ARBA" id="ARBA00015816"/>
    </source>
</evidence>
<dbReference type="Pfam" id="PF00355">
    <property type="entry name" value="Rieske"/>
    <property type="match status" value="1"/>
</dbReference>
<keyword evidence="12" id="KW-1185">Reference proteome</keyword>
<evidence type="ECO:0000256" key="8">
    <source>
        <dbReference type="ARBA" id="ARBA00029586"/>
    </source>
</evidence>
<dbReference type="PROSITE" id="PS51296">
    <property type="entry name" value="RIESKE"/>
    <property type="match status" value="1"/>
</dbReference>
<evidence type="ECO:0000256" key="9">
    <source>
        <dbReference type="ARBA" id="ARBA00034078"/>
    </source>
</evidence>
<evidence type="ECO:0000256" key="1">
    <source>
        <dbReference type="ARBA" id="ARBA00002494"/>
    </source>
</evidence>
<dbReference type="InterPro" id="IPR006311">
    <property type="entry name" value="TAT_signal"/>
</dbReference>
<dbReference type="OrthoDB" id="25106at2"/>
<keyword evidence="5" id="KW-0408">Iron</keyword>
<dbReference type="Proteomes" id="UP000279275">
    <property type="component" value="Unassembled WGS sequence"/>
</dbReference>
<dbReference type="AlphaFoldDB" id="A0A3M2LIG8"/>
<evidence type="ECO:0000313" key="11">
    <source>
        <dbReference type="EMBL" id="RMI35815.1"/>
    </source>
</evidence>
<evidence type="ECO:0000256" key="3">
    <source>
        <dbReference type="ARBA" id="ARBA00022714"/>
    </source>
</evidence>
<protein>
    <recommendedName>
        <fullName evidence="2">Cytochrome bc1 complex Rieske iron-sulfur subunit</fullName>
    </recommendedName>
    <alternativeName>
        <fullName evidence="8">Cytochrome bc1 reductase complex subunit QcrA</fullName>
    </alternativeName>
</protein>
<dbReference type="CDD" id="cd03467">
    <property type="entry name" value="Rieske"/>
    <property type="match status" value="1"/>
</dbReference>
<name>A0A3M2LIG8_9NOCA</name>
<evidence type="ECO:0000256" key="5">
    <source>
        <dbReference type="ARBA" id="ARBA00023004"/>
    </source>
</evidence>
<dbReference type="InterPro" id="IPR014349">
    <property type="entry name" value="Rieske_Fe-S_prot"/>
</dbReference>
<evidence type="ECO:0000256" key="7">
    <source>
        <dbReference type="ARBA" id="ARBA00023157"/>
    </source>
</evidence>
<organism evidence="11 12">
    <name type="scientific">Nocardia stercoris</name>
    <dbReference type="NCBI Taxonomy" id="2483361"/>
    <lineage>
        <taxon>Bacteria</taxon>
        <taxon>Bacillati</taxon>
        <taxon>Actinomycetota</taxon>
        <taxon>Actinomycetes</taxon>
        <taxon>Mycobacteriales</taxon>
        <taxon>Nocardiaceae</taxon>
        <taxon>Nocardia</taxon>
    </lineage>
</organism>
<evidence type="ECO:0000256" key="4">
    <source>
        <dbReference type="ARBA" id="ARBA00022723"/>
    </source>
</evidence>
<dbReference type="GO" id="GO:0051537">
    <property type="term" value="F:2 iron, 2 sulfur cluster binding"/>
    <property type="evidence" value="ECO:0007669"/>
    <property type="project" value="UniProtKB-KW"/>
</dbReference>
<accession>A0A3M2LIG8</accession>
<dbReference type="SUPFAM" id="SSF50022">
    <property type="entry name" value="ISP domain"/>
    <property type="match status" value="1"/>
</dbReference>
<keyword evidence="7" id="KW-1015">Disulfide bond</keyword>
<feature type="domain" description="Rieske" evidence="10">
    <location>
        <begin position="54"/>
        <end position="143"/>
    </location>
</feature>
<reference evidence="11 12" key="1">
    <citation type="submission" date="2018-10" db="EMBL/GenBank/DDBJ databases">
        <title>Isolation from cow dung.</title>
        <authorList>
            <person name="Ling L."/>
        </authorList>
    </citation>
    <scope>NUCLEOTIDE SEQUENCE [LARGE SCALE GENOMIC DNA]</scope>
    <source>
        <strain evidence="11 12">NEAU-LL90</strain>
    </source>
</reference>
<keyword evidence="6" id="KW-0411">Iron-sulfur</keyword>
<evidence type="ECO:0000313" key="12">
    <source>
        <dbReference type="Proteomes" id="UP000279275"/>
    </source>
</evidence>
<evidence type="ECO:0000256" key="6">
    <source>
        <dbReference type="ARBA" id="ARBA00023014"/>
    </source>
</evidence>
<comment type="cofactor">
    <cofactor evidence="9">
        <name>[2Fe-2S] cluster</name>
        <dbReference type="ChEBI" id="CHEBI:190135"/>
    </cofactor>
</comment>
<dbReference type="PRINTS" id="PR00162">
    <property type="entry name" value="RIESKE"/>
</dbReference>
<dbReference type="GO" id="GO:0016020">
    <property type="term" value="C:membrane"/>
    <property type="evidence" value="ECO:0007669"/>
    <property type="project" value="InterPro"/>
</dbReference>
<gene>
    <name evidence="11" type="ORF">EBN03_03590</name>
</gene>
<proteinExistence type="predicted"/>
<comment type="function">
    <text evidence="1">Iron-sulfur subunit of the cytochrome bc1 complex, an essential component of the respiratory electron transport chain required for ATP synthesis. The bc1 complex catalyzes the oxidation of menaquinol and the reduction of cytochrome c in the respiratory chain. The bc1 complex operates through a Q-cycle mechanism that couples electron transfer to generation of the proton gradient that drives ATP synthesis.</text>
</comment>
<dbReference type="GO" id="GO:0004497">
    <property type="term" value="F:monooxygenase activity"/>
    <property type="evidence" value="ECO:0007669"/>
    <property type="project" value="UniProtKB-ARBA"/>
</dbReference>
<dbReference type="RefSeq" id="WP_122186786.1">
    <property type="nucleotide sequence ID" value="NZ_RFFH01000001.1"/>
</dbReference>
<dbReference type="InterPro" id="IPR036922">
    <property type="entry name" value="Rieske_2Fe-2S_sf"/>
</dbReference>
<dbReference type="Gene3D" id="2.102.10.10">
    <property type="entry name" value="Rieske [2Fe-2S] iron-sulphur domain"/>
    <property type="match status" value="1"/>
</dbReference>
<evidence type="ECO:0000259" key="10">
    <source>
        <dbReference type="PROSITE" id="PS51296"/>
    </source>
</evidence>
<dbReference type="InterPro" id="IPR005805">
    <property type="entry name" value="Rieske_Fe-S_prot_C"/>
</dbReference>
<dbReference type="GO" id="GO:0016705">
    <property type="term" value="F:oxidoreductase activity, acting on paired donors, with incorporation or reduction of molecular oxygen"/>
    <property type="evidence" value="ECO:0007669"/>
    <property type="project" value="UniProtKB-ARBA"/>
</dbReference>
<sequence length="144" mass="13979">MTEFVGGTAAPGGSVTRRTAIVGVGAAAVGASVAACGSGGTPAESTPASAQPGTVLAKVADVPVGGGVVVGDTVVTQPVAGEFRGFSSVCPHQGCKVDRVSGGQIECPCHFSRFRLDGTVVSGPAQRSLAAKAVRVDGTNIVSA</sequence>
<dbReference type="InterPro" id="IPR017941">
    <property type="entry name" value="Rieske_2Fe-2S"/>
</dbReference>